<gene>
    <name evidence="1" type="ORF">DSL64_26585</name>
</gene>
<keyword evidence="2" id="KW-1185">Reference proteome</keyword>
<reference evidence="1 2" key="1">
    <citation type="submission" date="2018-07" db="EMBL/GenBank/DDBJ databases">
        <title>Dyadobacter roseus sp. nov., isolated from rose rhizosphere soil.</title>
        <authorList>
            <person name="Chen L."/>
        </authorList>
    </citation>
    <scope>NUCLEOTIDE SEQUENCE [LARGE SCALE GENOMIC DNA]</scope>
    <source>
        <strain evidence="1 2">RS19</strain>
    </source>
</reference>
<name>A0A3D8Y466_9BACT</name>
<dbReference type="Proteomes" id="UP000256373">
    <property type="component" value="Unassembled WGS sequence"/>
</dbReference>
<evidence type="ECO:0000313" key="2">
    <source>
        <dbReference type="Proteomes" id="UP000256373"/>
    </source>
</evidence>
<evidence type="ECO:0000313" key="1">
    <source>
        <dbReference type="EMBL" id="REA56492.1"/>
    </source>
</evidence>
<proteinExistence type="predicted"/>
<accession>A0A3D8Y466</accession>
<dbReference type="RefSeq" id="WP_115834003.1">
    <property type="nucleotide sequence ID" value="NZ_QNUL01000038.1"/>
</dbReference>
<dbReference type="AlphaFoldDB" id="A0A3D8Y466"/>
<organism evidence="1 2">
    <name type="scientific">Dyadobacter luteus</name>
    <dbReference type="NCBI Taxonomy" id="2259619"/>
    <lineage>
        <taxon>Bacteria</taxon>
        <taxon>Pseudomonadati</taxon>
        <taxon>Bacteroidota</taxon>
        <taxon>Cytophagia</taxon>
        <taxon>Cytophagales</taxon>
        <taxon>Spirosomataceae</taxon>
        <taxon>Dyadobacter</taxon>
    </lineage>
</organism>
<dbReference type="EMBL" id="QNUL01000038">
    <property type="protein sequence ID" value="REA56492.1"/>
    <property type="molecule type" value="Genomic_DNA"/>
</dbReference>
<comment type="caution">
    <text evidence="1">The sequence shown here is derived from an EMBL/GenBank/DDBJ whole genome shotgun (WGS) entry which is preliminary data.</text>
</comment>
<protein>
    <submittedName>
        <fullName evidence="1">Uncharacterized protein</fullName>
    </submittedName>
</protein>
<sequence>MQFLFKKLLSEIQSYCPDFDIIDNKQDTDVNGEVRMVINNDPAKALQLCYWKNEFIQVDILPEYFPKKDEEYNLYIQFNNKEHVFTNVGGHCFIFRLNKELNLLQGEDAYDKNPDPVKTYSEQEFIDMILKVITDKSGIN</sequence>